<dbReference type="Proteomes" id="UP000663874">
    <property type="component" value="Unassembled WGS sequence"/>
</dbReference>
<name>A0A819VEP2_9BILA</name>
<gene>
    <name evidence="2" type="ORF">FNK824_LOCUS31722</name>
</gene>
<evidence type="ECO:0000256" key="1">
    <source>
        <dbReference type="SAM" id="MobiDB-lite"/>
    </source>
</evidence>
<accession>A0A819VEP2</accession>
<feature type="non-terminal residue" evidence="2">
    <location>
        <position position="1"/>
    </location>
</feature>
<reference evidence="2" key="1">
    <citation type="submission" date="2021-02" db="EMBL/GenBank/DDBJ databases">
        <authorList>
            <person name="Nowell W R."/>
        </authorList>
    </citation>
    <scope>NUCLEOTIDE SEQUENCE</scope>
</reference>
<sequence>MLHAPESINEINLAEEVMNYYCKTAPLIHGPSVELFSLHAHIHLASQVRRHGGLAHTSAFAFESCIRFIEKNAHESKHHGGQISYWIDLQTMIQTQQIKAPTLTVINEIKWLDGRLGPYQAVISEQLAIHTFDLDSCSFYLRFKAFFVIYHTSMFLEAKATFAFLEYFTEQGSNTQQRTASTITVYSERSATTNNENVPGGVSPTSLGEYCLSTSNIIHESKKNGDKNMSNLKHKRRKHSHDETLSTTLLHLSDNTDRESNDSENELPVNDESRGHTNQLSTTATLTFAGHCVVENNKKSKKKPAKSSSSGVQQLLAFMTKLESQYLRPLLVEQERIEAITKCLSDNKKKIQNVLSKQKMNIALLEVDDKDESTNNQTFLSSLEYKLPDGIVIDLLQKNGIKEHANRYVTSLMHVLFKPEELLVMETKDIPKDERYIMLKD</sequence>
<dbReference type="AlphaFoldDB" id="A0A819VEP2"/>
<protein>
    <submittedName>
        <fullName evidence="2">Uncharacterized protein</fullName>
    </submittedName>
</protein>
<proteinExistence type="predicted"/>
<comment type="caution">
    <text evidence="2">The sequence shown here is derived from an EMBL/GenBank/DDBJ whole genome shotgun (WGS) entry which is preliminary data.</text>
</comment>
<dbReference type="EMBL" id="CAJOBE010010432">
    <property type="protein sequence ID" value="CAF4108254.1"/>
    <property type="molecule type" value="Genomic_DNA"/>
</dbReference>
<feature type="region of interest" description="Disordered" evidence="1">
    <location>
        <begin position="221"/>
        <end position="277"/>
    </location>
</feature>
<evidence type="ECO:0000313" key="2">
    <source>
        <dbReference type="EMBL" id="CAF4108254.1"/>
    </source>
</evidence>
<organism evidence="2 3">
    <name type="scientific">Rotaria sordida</name>
    <dbReference type="NCBI Taxonomy" id="392033"/>
    <lineage>
        <taxon>Eukaryota</taxon>
        <taxon>Metazoa</taxon>
        <taxon>Spiralia</taxon>
        <taxon>Gnathifera</taxon>
        <taxon>Rotifera</taxon>
        <taxon>Eurotatoria</taxon>
        <taxon>Bdelloidea</taxon>
        <taxon>Philodinida</taxon>
        <taxon>Philodinidae</taxon>
        <taxon>Rotaria</taxon>
    </lineage>
</organism>
<evidence type="ECO:0000313" key="3">
    <source>
        <dbReference type="Proteomes" id="UP000663874"/>
    </source>
</evidence>